<gene>
    <name evidence="1" type="ORF">BV25DRAFT_1897071</name>
</gene>
<dbReference type="EMBL" id="MU277190">
    <property type="protein sequence ID" value="KAI0067477.1"/>
    <property type="molecule type" value="Genomic_DNA"/>
</dbReference>
<comment type="caution">
    <text evidence="1">The sequence shown here is derived from an EMBL/GenBank/DDBJ whole genome shotgun (WGS) entry which is preliminary data.</text>
</comment>
<reference evidence="1" key="2">
    <citation type="journal article" date="2022" name="New Phytol.">
        <title>Evolutionary transition to the ectomycorrhizal habit in the genomes of a hyperdiverse lineage of mushroom-forming fungi.</title>
        <authorList>
            <person name="Looney B."/>
            <person name="Miyauchi S."/>
            <person name="Morin E."/>
            <person name="Drula E."/>
            <person name="Courty P.E."/>
            <person name="Kohler A."/>
            <person name="Kuo A."/>
            <person name="LaButti K."/>
            <person name="Pangilinan J."/>
            <person name="Lipzen A."/>
            <person name="Riley R."/>
            <person name="Andreopoulos W."/>
            <person name="He G."/>
            <person name="Johnson J."/>
            <person name="Nolan M."/>
            <person name="Tritt A."/>
            <person name="Barry K.W."/>
            <person name="Grigoriev I.V."/>
            <person name="Nagy L.G."/>
            <person name="Hibbett D."/>
            <person name="Henrissat B."/>
            <person name="Matheny P.B."/>
            <person name="Labbe J."/>
            <person name="Martin F.M."/>
        </authorList>
    </citation>
    <scope>NUCLEOTIDE SEQUENCE</scope>
    <source>
        <strain evidence="1">HHB10654</strain>
    </source>
</reference>
<reference evidence="1" key="1">
    <citation type="submission" date="2021-03" db="EMBL/GenBank/DDBJ databases">
        <authorList>
            <consortium name="DOE Joint Genome Institute"/>
            <person name="Ahrendt S."/>
            <person name="Looney B.P."/>
            <person name="Miyauchi S."/>
            <person name="Morin E."/>
            <person name="Drula E."/>
            <person name="Courty P.E."/>
            <person name="Chicoki N."/>
            <person name="Fauchery L."/>
            <person name="Kohler A."/>
            <person name="Kuo A."/>
            <person name="Labutti K."/>
            <person name="Pangilinan J."/>
            <person name="Lipzen A."/>
            <person name="Riley R."/>
            <person name="Andreopoulos W."/>
            <person name="He G."/>
            <person name="Johnson J."/>
            <person name="Barry K.W."/>
            <person name="Grigoriev I.V."/>
            <person name="Nagy L."/>
            <person name="Hibbett D."/>
            <person name="Henrissat B."/>
            <person name="Matheny P.B."/>
            <person name="Labbe J."/>
            <person name="Martin F."/>
        </authorList>
    </citation>
    <scope>NUCLEOTIDE SEQUENCE</scope>
    <source>
        <strain evidence="1">HHB10654</strain>
    </source>
</reference>
<keyword evidence="2" id="KW-1185">Reference proteome</keyword>
<name>A0ACB8TGE2_9AGAM</name>
<organism evidence="1 2">
    <name type="scientific">Artomyces pyxidatus</name>
    <dbReference type="NCBI Taxonomy" id="48021"/>
    <lineage>
        <taxon>Eukaryota</taxon>
        <taxon>Fungi</taxon>
        <taxon>Dikarya</taxon>
        <taxon>Basidiomycota</taxon>
        <taxon>Agaricomycotina</taxon>
        <taxon>Agaricomycetes</taxon>
        <taxon>Russulales</taxon>
        <taxon>Auriscalpiaceae</taxon>
        <taxon>Artomyces</taxon>
    </lineage>
</organism>
<protein>
    <submittedName>
        <fullName evidence="1">Uncharacterized protein</fullName>
    </submittedName>
</protein>
<accession>A0ACB8TGE2</accession>
<sequence>MTHLSASRAHSSQESTAGPQRRRPLHYDHTEPRTPNGTKMTTRATRSPQGDKRGNSARAAGEFREQRTDALASRVAQQPASTQAHSDHLSISPASAWWWQCPRGMQRSCWTIQRRPPPAASAANGRHGVGRSATCREAASKISRIVALSSRRYYLRIWAAGAIAKCLSRSSHRAEDLSISETRFLGDRSKCRPVRYPSVYKKLQCPIARPVAGAPGGGRPYVR</sequence>
<proteinExistence type="predicted"/>
<dbReference type="Proteomes" id="UP000814140">
    <property type="component" value="Unassembled WGS sequence"/>
</dbReference>
<evidence type="ECO:0000313" key="1">
    <source>
        <dbReference type="EMBL" id="KAI0067477.1"/>
    </source>
</evidence>
<evidence type="ECO:0000313" key="2">
    <source>
        <dbReference type="Proteomes" id="UP000814140"/>
    </source>
</evidence>